<sequence>MVTQRREPVVQALQTELRHLRDLTGRDAAAAATAAPRAAVPDLQTPLTELSVDVPEFVRRLRHTLRVADVTLRAYQQQVLPAARAAPDHGKALADRLQDASLQTQRYAPLAAALADAAVRLDDYHATPAAIMDAMAARYGLDHFVAAHDEEGMPQSVTLCGRVFVLDAELGADGRAQRVSLSYATEGAASAAMEQCLLRGLQAVGTFRPPARASTPPRPWTPAQLMRNVGILARYDRLSHAAPLDVYRVLSMLERDLALIHTLERQHGAALDRVVREGHGLPMAYDGTLTLDLLFLAHPMHLARLQGAPNADCAAPGAPAYRIAFDVVTGPVAPFLTMPKLAGAVVVAAAAATDAATDAAAADVADVPRRPLAILGGPNTLHLLDAVGAPDRHVTRAPLSLALVLHPDHGQPPLVVPVAMLRALVDRIRGCRAAVADPESDGADGETHPATATEDGTFWCFERALATASPASKPTAAPAGGFLAMLSPRLVSAGTAAYCPVPAPPASGADASTAGWLGFRVDPSVVAAMAQCPAVAVSRIPLGSGGLHAVRPVLDVLRRAALFEALLASTRLAGDRPAAARGHGPGVGDDDDDDADAEASPHEAPRERVRWLELSHVVPCEALAWRMLVPTAPYVAFVWIGIRDTLEPALQLCHTVPAAGTPTAAHRLAWGDAARAQAILAATWSIPLAVQALPTAMSRFGGAAAPAMDLKAFLLRGKVLQLYRDLTRHLKYMDAADRAYYRDWIRSDFEHYRHEPNRDKIESLLKQGQIQLRTLSKTVVLSKARYRDD</sequence>
<organism evidence="9 10">
    <name type="scientific">Caulochytrium protostelioides</name>
    <dbReference type="NCBI Taxonomy" id="1555241"/>
    <lineage>
        <taxon>Eukaryota</taxon>
        <taxon>Fungi</taxon>
        <taxon>Fungi incertae sedis</taxon>
        <taxon>Chytridiomycota</taxon>
        <taxon>Chytridiomycota incertae sedis</taxon>
        <taxon>Chytridiomycetes</taxon>
        <taxon>Caulochytriales</taxon>
        <taxon>Caulochytriaceae</taxon>
        <taxon>Caulochytrium</taxon>
    </lineage>
</organism>
<protein>
    <recommendedName>
        <fullName evidence="5">LYR motif-containing protein 2</fullName>
    </recommendedName>
</protein>
<dbReference type="PANTHER" id="PTHR13675:SF0">
    <property type="entry name" value="LYR MOTIF-CONTAINING PROTEIN 2"/>
    <property type="match status" value="1"/>
</dbReference>
<evidence type="ECO:0000313" key="10">
    <source>
        <dbReference type="Proteomes" id="UP000274922"/>
    </source>
</evidence>
<evidence type="ECO:0000313" key="9">
    <source>
        <dbReference type="EMBL" id="RKP03394.1"/>
    </source>
</evidence>
<evidence type="ECO:0000256" key="3">
    <source>
        <dbReference type="ARBA" id="ARBA00022946"/>
    </source>
</evidence>
<dbReference type="STRING" id="1555241.A0A4P9XD33"/>
<evidence type="ECO:0000256" key="5">
    <source>
        <dbReference type="ARBA" id="ARBA00026235"/>
    </source>
</evidence>
<keyword evidence="4" id="KW-0496">Mitochondrion</keyword>
<gene>
    <name evidence="9" type="ORF">CXG81DRAFT_23920</name>
</gene>
<dbReference type="EMBL" id="ML014123">
    <property type="protein sequence ID" value="RKP03394.1"/>
    <property type="molecule type" value="Genomic_DNA"/>
</dbReference>
<feature type="region of interest" description="Disordered" evidence="7">
    <location>
        <begin position="576"/>
        <end position="605"/>
    </location>
</feature>
<dbReference type="InterPro" id="IPR045293">
    <property type="entry name" value="Complex1_LYR_LYRM2"/>
</dbReference>
<evidence type="ECO:0000256" key="1">
    <source>
        <dbReference type="ARBA" id="ARBA00004173"/>
    </source>
</evidence>
<reference evidence="10" key="1">
    <citation type="journal article" date="2018" name="Nat. Microbiol.">
        <title>Leveraging single-cell genomics to expand the fungal tree of life.</title>
        <authorList>
            <person name="Ahrendt S.R."/>
            <person name="Quandt C.A."/>
            <person name="Ciobanu D."/>
            <person name="Clum A."/>
            <person name="Salamov A."/>
            <person name="Andreopoulos B."/>
            <person name="Cheng J.F."/>
            <person name="Woyke T."/>
            <person name="Pelin A."/>
            <person name="Henrissat B."/>
            <person name="Reynolds N.K."/>
            <person name="Benny G.L."/>
            <person name="Smith M.E."/>
            <person name="James T.Y."/>
            <person name="Grigoriev I.V."/>
        </authorList>
    </citation>
    <scope>NUCLEOTIDE SEQUENCE [LARGE SCALE GENOMIC DNA]</scope>
    <source>
        <strain evidence="10">ATCC 52028</strain>
    </source>
</reference>
<evidence type="ECO:0000256" key="7">
    <source>
        <dbReference type="SAM" id="MobiDB-lite"/>
    </source>
</evidence>
<dbReference type="AlphaFoldDB" id="A0A4P9XD33"/>
<feature type="domain" description="Complex 1 LYR protein" evidence="8">
    <location>
        <begin position="718"/>
        <end position="772"/>
    </location>
</feature>
<dbReference type="OrthoDB" id="74240at2759"/>
<evidence type="ECO:0000259" key="8">
    <source>
        <dbReference type="Pfam" id="PF05347"/>
    </source>
</evidence>
<name>A0A4P9XD33_9FUNG</name>
<keyword evidence="3" id="KW-0809">Transit peptide</keyword>
<dbReference type="PANTHER" id="PTHR13675">
    <property type="entry name" value="LYR MOTIF-CONTAINING PROTEIN 2"/>
    <property type="match status" value="1"/>
</dbReference>
<dbReference type="Proteomes" id="UP000274922">
    <property type="component" value="Unassembled WGS sequence"/>
</dbReference>
<evidence type="ECO:0000256" key="2">
    <source>
        <dbReference type="ARBA" id="ARBA00009508"/>
    </source>
</evidence>
<keyword evidence="10" id="KW-1185">Reference proteome</keyword>
<feature type="compositionally biased region" description="Acidic residues" evidence="7">
    <location>
        <begin position="588"/>
        <end position="597"/>
    </location>
</feature>
<proteinExistence type="inferred from homology"/>
<dbReference type="InterPro" id="IPR008011">
    <property type="entry name" value="Complex1_LYR_dom"/>
</dbReference>
<evidence type="ECO:0000256" key="4">
    <source>
        <dbReference type="ARBA" id="ARBA00023128"/>
    </source>
</evidence>
<dbReference type="CDD" id="cd20262">
    <property type="entry name" value="Complex1_LYR_LYRM2"/>
    <property type="match status" value="1"/>
</dbReference>
<comment type="similarity">
    <text evidence="2">Belongs to the complex I LYR family.</text>
</comment>
<comment type="subcellular location">
    <subcellularLocation>
        <location evidence="1">Mitochondrion</location>
    </subcellularLocation>
</comment>
<comment type="function">
    <text evidence="6">Involved in efficient integration of the N-module into mitochondrial respiratory chain complex I.</text>
</comment>
<dbReference type="GO" id="GO:0005739">
    <property type="term" value="C:mitochondrion"/>
    <property type="evidence" value="ECO:0007669"/>
    <property type="project" value="UniProtKB-SubCell"/>
</dbReference>
<dbReference type="Pfam" id="PF05347">
    <property type="entry name" value="Complex1_LYR"/>
    <property type="match status" value="1"/>
</dbReference>
<accession>A0A4P9XD33</accession>
<evidence type="ECO:0000256" key="6">
    <source>
        <dbReference type="ARBA" id="ARBA00044735"/>
    </source>
</evidence>